<reference evidence="2 3" key="1">
    <citation type="journal article" date="2019" name="Mol. Ecol. Resour.">
        <title>Chromosome-level genome assembly of Triplophysa tibetana, a fish adapted to the harsh high-altitude environment of the Tibetan Plateau.</title>
        <authorList>
            <person name="Yang X."/>
            <person name="Liu H."/>
            <person name="Ma Z."/>
            <person name="Zou Y."/>
            <person name="Zou M."/>
            <person name="Mao Y."/>
            <person name="Li X."/>
            <person name="Wang H."/>
            <person name="Chen T."/>
            <person name="Wang W."/>
            <person name="Yang R."/>
        </authorList>
    </citation>
    <scope>NUCLEOTIDE SEQUENCE [LARGE SCALE GENOMIC DNA]</scope>
    <source>
        <strain evidence="2">TTIB1903HZAU</strain>
        <tissue evidence="2">Muscle</tissue>
    </source>
</reference>
<evidence type="ECO:0000256" key="1">
    <source>
        <dbReference type="SAM" id="MobiDB-lite"/>
    </source>
</evidence>
<gene>
    <name evidence="2" type="ORF">E1301_Tti017634</name>
</gene>
<sequence length="230" mass="25528">MDTFLPVHAITETLAGKYDVAASDRPSLLLSTYILTRCNTVSYLYRRGKRQAYTTAIKHLTDLLPLWTYGDPEKSLDVQEEVCLTTHPHRPLQAGGYHRNCTYHPSGEPVLPSAVSEAQRRGSSSRSYAVVLYARWMARSSSASWRLAMAPPCEGSGSESVRRFLILTFMAVGSRIPAHGQRPRLLCFLWTCATPPRPRSTAASSPSQPNPCSRTTNSGSRWRTSLVRTA</sequence>
<accession>A0A5A9NJQ1</accession>
<organism evidence="2 3">
    <name type="scientific">Triplophysa tibetana</name>
    <dbReference type="NCBI Taxonomy" id="1572043"/>
    <lineage>
        <taxon>Eukaryota</taxon>
        <taxon>Metazoa</taxon>
        <taxon>Chordata</taxon>
        <taxon>Craniata</taxon>
        <taxon>Vertebrata</taxon>
        <taxon>Euteleostomi</taxon>
        <taxon>Actinopterygii</taxon>
        <taxon>Neopterygii</taxon>
        <taxon>Teleostei</taxon>
        <taxon>Ostariophysi</taxon>
        <taxon>Cypriniformes</taxon>
        <taxon>Nemacheilidae</taxon>
        <taxon>Triplophysa</taxon>
    </lineage>
</organism>
<name>A0A5A9NJQ1_9TELE</name>
<evidence type="ECO:0000313" key="3">
    <source>
        <dbReference type="Proteomes" id="UP000324632"/>
    </source>
</evidence>
<feature type="compositionally biased region" description="Polar residues" evidence="1">
    <location>
        <begin position="210"/>
        <end position="230"/>
    </location>
</feature>
<comment type="caution">
    <text evidence="2">The sequence shown here is derived from an EMBL/GenBank/DDBJ whole genome shotgun (WGS) entry which is preliminary data.</text>
</comment>
<dbReference type="Proteomes" id="UP000324632">
    <property type="component" value="Chromosome 17"/>
</dbReference>
<feature type="region of interest" description="Disordered" evidence="1">
    <location>
        <begin position="199"/>
        <end position="230"/>
    </location>
</feature>
<protein>
    <submittedName>
        <fullName evidence="2">Uncharacterized protein</fullName>
    </submittedName>
</protein>
<dbReference type="AlphaFoldDB" id="A0A5A9NJQ1"/>
<proteinExistence type="predicted"/>
<evidence type="ECO:0000313" key="2">
    <source>
        <dbReference type="EMBL" id="KAA0709189.1"/>
    </source>
</evidence>
<dbReference type="EMBL" id="SOYY01000017">
    <property type="protein sequence ID" value="KAA0709189.1"/>
    <property type="molecule type" value="Genomic_DNA"/>
</dbReference>
<keyword evidence="3" id="KW-1185">Reference proteome</keyword>